<name>A0A7M7GDV9_NASVI</name>
<dbReference type="EnsemblMetazoa" id="XM_003427526">
    <property type="protein sequence ID" value="XP_003427574"/>
    <property type="gene ID" value="LOC100680367"/>
</dbReference>
<reference evidence="2" key="1">
    <citation type="submission" date="2021-01" db="UniProtKB">
        <authorList>
            <consortium name="EnsemblMetazoa"/>
        </authorList>
    </citation>
    <scope>IDENTIFICATION</scope>
</reference>
<feature type="region of interest" description="Disordered" evidence="1">
    <location>
        <begin position="1"/>
        <end position="61"/>
    </location>
</feature>
<dbReference type="OrthoDB" id="6101901at2759"/>
<accession>A0A7M7GDV9</accession>
<dbReference type="InParanoid" id="A0A7M7GDV9"/>
<sequence length="199" mass="22497">MRQRRSGVRRLQKDTATESVAQSPREPSETLPGAPHTDTQTETRTPAADQRHSGAAEQEERVRSLWRDADNMRVSVFVSVALVAVLLAEGTSSGSCEHFAKPRTKPREIRGFQPEYISTAYGFGKREIAKQDKYEKIMLLLLQNSPQSIPASWFLHEMRQNPELAKRIVRKIVDGGEEDNPGKLSTAELFKSERKISFF</sequence>
<evidence type="ECO:0000256" key="1">
    <source>
        <dbReference type="SAM" id="MobiDB-lite"/>
    </source>
</evidence>
<feature type="compositionally biased region" description="Basic and acidic residues" evidence="1">
    <location>
        <begin position="49"/>
        <end position="61"/>
    </location>
</feature>
<dbReference type="RefSeq" id="XP_003427574.2">
    <property type="nucleotide sequence ID" value="XM_003427526.4"/>
</dbReference>
<evidence type="ECO:0000313" key="2">
    <source>
        <dbReference type="EnsemblMetazoa" id="XP_003427574"/>
    </source>
</evidence>
<dbReference type="AlphaFoldDB" id="A0A7M7GDV9"/>
<keyword evidence="3" id="KW-1185">Reference proteome</keyword>
<dbReference type="Proteomes" id="UP000002358">
    <property type="component" value="Chromosome 4"/>
</dbReference>
<dbReference type="KEGG" id="nvi:100680367"/>
<organism evidence="2 3">
    <name type="scientific">Nasonia vitripennis</name>
    <name type="common">Parasitic wasp</name>
    <dbReference type="NCBI Taxonomy" id="7425"/>
    <lineage>
        <taxon>Eukaryota</taxon>
        <taxon>Metazoa</taxon>
        <taxon>Ecdysozoa</taxon>
        <taxon>Arthropoda</taxon>
        <taxon>Hexapoda</taxon>
        <taxon>Insecta</taxon>
        <taxon>Pterygota</taxon>
        <taxon>Neoptera</taxon>
        <taxon>Endopterygota</taxon>
        <taxon>Hymenoptera</taxon>
        <taxon>Apocrita</taxon>
        <taxon>Proctotrupomorpha</taxon>
        <taxon>Chalcidoidea</taxon>
        <taxon>Pteromalidae</taxon>
        <taxon>Pteromalinae</taxon>
        <taxon>Nasonia</taxon>
    </lineage>
</organism>
<evidence type="ECO:0008006" key="4">
    <source>
        <dbReference type="Google" id="ProtNLM"/>
    </source>
</evidence>
<protein>
    <recommendedName>
        <fullName evidence="4">Allatotropin</fullName>
    </recommendedName>
</protein>
<dbReference type="GeneID" id="100680367"/>
<evidence type="ECO:0000313" key="3">
    <source>
        <dbReference type="Proteomes" id="UP000002358"/>
    </source>
</evidence>
<proteinExistence type="predicted"/>
<feature type="compositionally biased region" description="Basic residues" evidence="1">
    <location>
        <begin position="1"/>
        <end position="10"/>
    </location>
</feature>